<dbReference type="PANTHER" id="PTHR13243">
    <property type="entry name" value="HSPC111 PROTEIN-RELATED"/>
    <property type="match status" value="1"/>
</dbReference>
<evidence type="ECO:0000256" key="2">
    <source>
        <dbReference type="ARBA" id="ARBA00008479"/>
    </source>
</evidence>
<accession>A0A8C5PGC7</accession>
<dbReference type="AlphaFoldDB" id="A0A8C5PGC7"/>
<evidence type="ECO:0000256" key="1">
    <source>
        <dbReference type="ARBA" id="ARBA00004604"/>
    </source>
</evidence>
<keyword evidence="6" id="KW-1185">Reference proteome</keyword>
<comment type="subcellular location">
    <subcellularLocation>
        <location evidence="1">Nucleus</location>
        <location evidence="1">Nucleolus</location>
    </subcellularLocation>
</comment>
<reference evidence="5" key="2">
    <citation type="submission" date="2025-09" db="UniProtKB">
        <authorList>
            <consortium name="Ensembl"/>
        </authorList>
    </citation>
    <scope>IDENTIFICATION</scope>
</reference>
<dbReference type="PANTHER" id="PTHR13243:SF1">
    <property type="entry name" value="NUCLEOLAR PROTEIN 16"/>
    <property type="match status" value="1"/>
</dbReference>
<dbReference type="Proteomes" id="UP000694569">
    <property type="component" value="Unplaced"/>
</dbReference>
<comment type="similarity">
    <text evidence="2">Belongs to the NOP16 family.</text>
</comment>
<evidence type="ECO:0000256" key="4">
    <source>
        <dbReference type="ARBA" id="ARBA00023242"/>
    </source>
</evidence>
<keyword evidence="4" id="KW-0539">Nucleus</keyword>
<evidence type="ECO:0000313" key="5">
    <source>
        <dbReference type="Ensembl" id="ENSLLEP00000021080.1"/>
    </source>
</evidence>
<dbReference type="GO" id="GO:0042273">
    <property type="term" value="P:ribosomal large subunit biogenesis"/>
    <property type="evidence" value="ECO:0007669"/>
    <property type="project" value="TreeGrafter"/>
</dbReference>
<dbReference type="Ensembl" id="ENSLLET00000021896.1">
    <property type="protein sequence ID" value="ENSLLEP00000021080.1"/>
    <property type="gene ID" value="ENSLLEG00000013342.1"/>
</dbReference>
<name>A0A8C5PGC7_9ANUR</name>
<dbReference type="OrthoDB" id="285729at2759"/>
<dbReference type="Pfam" id="PF09420">
    <property type="entry name" value="Nop16"/>
    <property type="match status" value="1"/>
</dbReference>
<sequence>MGKVKKRKNTFQYNVNRKKLYQKMKKKSAPRISCEEIRNAWDDSKSAGTNLAEMGLAGDPNKVFPIKETKVKDTDAETSKVIRKPYVIEGLQAAASVPSKKTMGISSDMIHYVSHMVGNYSEDYKAMARDEKNYYQDTPKQIKRKVNLYKQHHPKDYEALLSSKK</sequence>
<organism evidence="5 6">
    <name type="scientific">Leptobrachium leishanense</name>
    <name type="common">Leishan spiny toad</name>
    <dbReference type="NCBI Taxonomy" id="445787"/>
    <lineage>
        <taxon>Eukaryota</taxon>
        <taxon>Metazoa</taxon>
        <taxon>Chordata</taxon>
        <taxon>Craniata</taxon>
        <taxon>Vertebrata</taxon>
        <taxon>Euteleostomi</taxon>
        <taxon>Amphibia</taxon>
        <taxon>Batrachia</taxon>
        <taxon>Anura</taxon>
        <taxon>Pelobatoidea</taxon>
        <taxon>Megophryidae</taxon>
        <taxon>Leptobrachium</taxon>
    </lineage>
</organism>
<dbReference type="InterPro" id="IPR019002">
    <property type="entry name" value="Ribosome_biogenesis_Nop16"/>
</dbReference>
<proteinExistence type="inferred from homology"/>
<protein>
    <recommendedName>
        <fullName evidence="3">Nucleolar protein 16</fullName>
    </recommendedName>
</protein>
<dbReference type="GeneTree" id="ENSGT00390000003426"/>
<evidence type="ECO:0000313" key="6">
    <source>
        <dbReference type="Proteomes" id="UP000694569"/>
    </source>
</evidence>
<evidence type="ECO:0000256" key="3">
    <source>
        <dbReference type="ARBA" id="ARBA00015522"/>
    </source>
</evidence>
<reference evidence="5" key="1">
    <citation type="submission" date="2025-08" db="UniProtKB">
        <authorList>
            <consortium name="Ensembl"/>
        </authorList>
    </citation>
    <scope>IDENTIFICATION</scope>
</reference>
<dbReference type="GO" id="GO:0005730">
    <property type="term" value="C:nucleolus"/>
    <property type="evidence" value="ECO:0007669"/>
    <property type="project" value="UniProtKB-SubCell"/>
</dbReference>